<dbReference type="AlphaFoldDB" id="D6ZAD5"/>
<evidence type="ECO:0008006" key="3">
    <source>
        <dbReference type="Google" id="ProtNLM"/>
    </source>
</evidence>
<keyword evidence="2" id="KW-1185">Reference proteome</keyword>
<protein>
    <recommendedName>
        <fullName evidence="3">Zn-dependent protease with MMP-like domain</fullName>
    </recommendedName>
</protein>
<reference evidence="1 2" key="1">
    <citation type="journal article" date="2010" name="Stand. Genomic Sci.">
        <title>Complete genome sequence of Segniliparus rotundus type strain (CDC 1076).</title>
        <authorList>
            <person name="Sikorski J."/>
            <person name="Lapidus A."/>
            <person name="Copeland A."/>
            <person name="Misra M."/>
            <person name="Glavina Del Rio T."/>
            <person name="Nolan M."/>
            <person name="Lucas S."/>
            <person name="Chen F."/>
            <person name="Tice H."/>
            <person name="Cheng J.F."/>
            <person name="Jando M."/>
            <person name="Schneider S."/>
            <person name="Bruce D."/>
            <person name="Goodwin L."/>
            <person name="Pitluck S."/>
            <person name="Liolios K."/>
            <person name="Mikhailova N."/>
            <person name="Pati A."/>
            <person name="Ivanova N."/>
            <person name="Mavromatis K."/>
            <person name="Chen A."/>
            <person name="Palaniappan K."/>
            <person name="Chertkov O."/>
            <person name="Land M."/>
            <person name="Hauser L."/>
            <person name="Chang Y.J."/>
            <person name="Jeffries C.D."/>
            <person name="Brettin T."/>
            <person name="Detter J.C."/>
            <person name="Han C."/>
            <person name="Rohde M."/>
            <person name="Goker M."/>
            <person name="Bristow J."/>
            <person name="Eisen J.A."/>
            <person name="Markowitz V."/>
            <person name="Hugenholtz P."/>
            <person name="Kyrpides N.C."/>
            <person name="Klenk H.P."/>
        </authorList>
    </citation>
    <scope>NUCLEOTIDE SEQUENCE [LARGE SCALE GENOMIC DNA]</scope>
    <source>
        <strain evidence="2">ATCC BAA-972 / CDC 1076 / CIP 108378 / DSM 44985 / JCM 13578</strain>
    </source>
</reference>
<sequence length="116" mass="12721">MPVQISAESFERLVGEALDLIPPKLARAVDNVVVLIADRNPEEPDLLGLYEGVPLGERGSDYGGSLPDVIHIYRDAILEICDSEDDVVDEVAITVVHEVAHYFGVDDEKLHELGWG</sequence>
<dbReference type="EMBL" id="CP001958">
    <property type="protein sequence ID" value="ADG96677.1"/>
    <property type="molecule type" value="Genomic_DNA"/>
</dbReference>
<dbReference type="Gene3D" id="3.30.2010.20">
    <property type="match status" value="1"/>
</dbReference>
<dbReference type="InterPro" id="IPR010428">
    <property type="entry name" value="Zincin_1"/>
</dbReference>
<evidence type="ECO:0000313" key="2">
    <source>
        <dbReference type="Proteomes" id="UP000002247"/>
    </source>
</evidence>
<evidence type="ECO:0000313" key="1">
    <source>
        <dbReference type="EMBL" id="ADG96677.1"/>
    </source>
</evidence>
<dbReference type="Proteomes" id="UP000002247">
    <property type="component" value="Chromosome"/>
</dbReference>
<dbReference type="InterPro" id="IPR038555">
    <property type="entry name" value="Zincin_1_sf"/>
</dbReference>
<gene>
    <name evidence="1" type="ordered locus">Srot_0188</name>
</gene>
<dbReference type="STRING" id="640132.Srot_0188"/>
<dbReference type="CDD" id="cd12952">
    <property type="entry name" value="MMP_ACEL2062"/>
    <property type="match status" value="1"/>
</dbReference>
<accession>D6ZAD5</accession>
<dbReference type="OrthoDB" id="9806895at2"/>
<dbReference type="eggNOG" id="COG3824">
    <property type="taxonomic scope" value="Bacteria"/>
</dbReference>
<dbReference type="SUPFAM" id="SSF55486">
    <property type="entry name" value="Metalloproteases ('zincins'), catalytic domain"/>
    <property type="match status" value="1"/>
</dbReference>
<name>D6ZAD5_SEGRD</name>
<dbReference type="Pfam" id="PF06262">
    <property type="entry name" value="Zincin_1"/>
    <property type="match status" value="1"/>
</dbReference>
<organism evidence="1 2">
    <name type="scientific">Segniliparus rotundus (strain ATCC BAA-972 / CDC 1076 / CIP 108378 / DSM 44985 / JCM 13578)</name>
    <dbReference type="NCBI Taxonomy" id="640132"/>
    <lineage>
        <taxon>Bacteria</taxon>
        <taxon>Bacillati</taxon>
        <taxon>Actinomycetota</taxon>
        <taxon>Actinomycetes</taxon>
        <taxon>Mycobacteriales</taxon>
        <taxon>Segniliparaceae</taxon>
        <taxon>Segniliparus</taxon>
    </lineage>
</organism>
<dbReference type="HOGENOM" id="CLU_123836_1_0_11"/>
<proteinExistence type="predicted"/>
<dbReference type="KEGG" id="srt:Srot_0188"/>
<dbReference type="RefSeq" id="WP_013137133.1">
    <property type="nucleotide sequence ID" value="NC_014168.1"/>
</dbReference>